<evidence type="ECO:0000313" key="1">
    <source>
        <dbReference type="EMBL" id="KAI8425600.1"/>
    </source>
</evidence>
<gene>
    <name evidence="1" type="ORF">MSG28_011417</name>
</gene>
<dbReference type="EMBL" id="CM046119">
    <property type="protein sequence ID" value="KAI8425600.1"/>
    <property type="molecule type" value="Genomic_DNA"/>
</dbReference>
<organism evidence="1 2">
    <name type="scientific">Choristoneura fumiferana</name>
    <name type="common">Spruce budworm moth</name>
    <name type="synonym">Archips fumiferana</name>
    <dbReference type="NCBI Taxonomy" id="7141"/>
    <lineage>
        <taxon>Eukaryota</taxon>
        <taxon>Metazoa</taxon>
        <taxon>Ecdysozoa</taxon>
        <taxon>Arthropoda</taxon>
        <taxon>Hexapoda</taxon>
        <taxon>Insecta</taxon>
        <taxon>Pterygota</taxon>
        <taxon>Neoptera</taxon>
        <taxon>Endopterygota</taxon>
        <taxon>Lepidoptera</taxon>
        <taxon>Glossata</taxon>
        <taxon>Ditrysia</taxon>
        <taxon>Tortricoidea</taxon>
        <taxon>Tortricidae</taxon>
        <taxon>Tortricinae</taxon>
        <taxon>Choristoneura</taxon>
    </lineage>
</organism>
<sequence>MLRALLLRTTRTTTASTAGAFEFYQRLAHAAGELAGAARERSQRVIVYAVIDLIDLNEEWLTVNNICSRCGYRNYDQCDANFVNWQEVQELFCPEYSPGMSSVSN</sequence>
<reference evidence="1 2" key="1">
    <citation type="journal article" date="2022" name="Genome Biol. Evol.">
        <title>The Spruce Budworm Genome: Reconstructing the Evolutionary History of Antifreeze Proteins.</title>
        <authorList>
            <person name="Beliveau C."/>
            <person name="Gagne P."/>
            <person name="Picq S."/>
            <person name="Vernygora O."/>
            <person name="Keeling C.I."/>
            <person name="Pinkney K."/>
            <person name="Doucet D."/>
            <person name="Wen F."/>
            <person name="Johnston J.S."/>
            <person name="Maaroufi H."/>
            <person name="Boyle B."/>
            <person name="Laroche J."/>
            <person name="Dewar K."/>
            <person name="Juretic N."/>
            <person name="Blackburn G."/>
            <person name="Nisole A."/>
            <person name="Brunet B."/>
            <person name="Brandao M."/>
            <person name="Lumley L."/>
            <person name="Duan J."/>
            <person name="Quan G."/>
            <person name="Lucarotti C.J."/>
            <person name="Roe A.D."/>
            <person name="Sperling F.A.H."/>
            <person name="Levesque R.C."/>
            <person name="Cusson M."/>
        </authorList>
    </citation>
    <scope>NUCLEOTIDE SEQUENCE [LARGE SCALE GENOMIC DNA]</scope>
    <source>
        <strain evidence="1">Glfc:IPQL:Cfum</strain>
    </source>
</reference>
<keyword evidence="2" id="KW-1185">Reference proteome</keyword>
<evidence type="ECO:0000313" key="2">
    <source>
        <dbReference type="Proteomes" id="UP001064048"/>
    </source>
</evidence>
<dbReference type="Proteomes" id="UP001064048">
    <property type="component" value="Chromosome 19"/>
</dbReference>
<protein>
    <submittedName>
        <fullName evidence="1">Uncharacterized protein</fullName>
    </submittedName>
</protein>
<proteinExistence type="predicted"/>
<comment type="caution">
    <text evidence="1">The sequence shown here is derived from an EMBL/GenBank/DDBJ whole genome shotgun (WGS) entry which is preliminary data.</text>
</comment>
<accession>A0ACC0JND0</accession>
<name>A0ACC0JND0_CHOFU</name>